<dbReference type="InterPro" id="IPR051317">
    <property type="entry name" value="Gfo/Idh/MocA_oxidoreduct"/>
</dbReference>
<reference evidence="4 5" key="1">
    <citation type="submission" date="2018-08" db="EMBL/GenBank/DDBJ databases">
        <title>Genome Sequence of Clavibacter michiganensis Subspecies type strains, and the Atypical Peach-Colored Strains Isolated from Tomato.</title>
        <authorList>
            <person name="Osdaghi E."/>
            <person name="Portier P."/>
            <person name="Briand M."/>
            <person name="Jacques M.-A."/>
        </authorList>
    </citation>
    <scope>NUCLEOTIDE SEQUENCE [LARGE SCALE GENOMIC DNA]</scope>
    <source>
        <strain evidence="4 5">CFBP 8216</strain>
    </source>
</reference>
<organism evidence="4 5">
    <name type="scientific">Clavibacter californiensis</name>
    <dbReference type="NCBI Taxonomy" id="1401995"/>
    <lineage>
        <taxon>Bacteria</taxon>
        <taxon>Bacillati</taxon>
        <taxon>Actinomycetota</taxon>
        <taxon>Actinomycetes</taxon>
        <taxon>Micrococcales</taxon>
        <taxon>Microbacteriaceae</taxon>
        <taxon>Clavibacter</taxon>
    </lineage>
</organism>
<dbReference type="SUPFAM" id="SSF55347">
    <property type="entry name" value="Glyceraldehyde-3-phosphate dehydrogenase-like, C-terminal domain"/>
    <property type="match status" value="1"/>
</dbReference>
<evidence type="ECO:0000259" key="3">
    <source>
        <dbReference type="Pfam" id="PF22725"/>
    </source>
</evidence>
<keyword evidence="1" id="KW-0520">NAD</keyword>
<dbReference type="Proteomes" id="UP000265355">
    <property type="component" value="Unassembled WGS sequence"/>
</dbReference>
<evidence type="ECO:0000259" key="2">
    <source>
        <dbReference type="Pfam" id="PF01408"/>
    </source>
</evidence>
<dbReference type="PANTHER" id="PTHR43708:SF8">
    <property type="entry name" value="OXIDOREDUCTASE"/>
    <property type="match status" value="1"/>
</dbReference>
<accession>A0ABX9NAY3</accession>
<evidence type="ECO:0000256" key="1">
    <source>
        <dbReference type="ARBA" id="ARBA00023027"/>
    </source>
</evidence>
<keyword evidence="5" id="KW-1185">Reference proteome</keyword>
<dbReference type="Pfam" id="PF22725">
    <property type="entry name" value="GFO_IDH_MocA_C3"/>
    <property type="match status" value="1"/>
</dbReference>
<evidence type="ECO:0000313" key="5">
    <source>
        <dbReference type="Proteomes" id="UP000265355"/>
    </source>
</evidence>
<dbReference type="SUPFAM" id="SSF51735">
    <property type="entry name" value="NAD(P)-binding Rossmann-fold domains"/>
    <property type="match status" value="1"/>
</dbReference>
<dbReference type="Pfam" id="PF01408">
    <property type="entry name" value="GFO_IDH_MocA"/>
    <property type="match status" value="1"/>
</dbReference>
<comment type="caution">
    <text evidence="4">The sequence shown here is derived from an EMBL/GenBank/DDBJ whole genome shotgun (WGS) entry which is preliminary data.</text>
</comment>
<evidence type="ECO:0000313" key="4">
    <source>
        <dbReference type="EMBL" id="RII94869.1"/>
    </source>
</evidence>
<proteinExistence type="predicted"/>
<dbReference type="EMBL" id="QWEE01000001">
    <property type="protein sequence ID" value="RII94869.1"/>
    <property type="molecule type" value="Genomic_DNA"/>
</dbReference>
<dbReference type="InterPro" id="IPR036291">
    <property type="entry name" value="NAD(P)-bd_dom_sf"/>
</dbReference>
<protein>
    <submittedName>
        <fullName evidence="4">Gfo/Idh/MocA family oxidoreductase</fullName>
    </submittedName>
</protein>
<dbReference type="InterPro" id="IPR055170">
    <property type="entry name" value="GFO_IDH_MocA-like_dom"/>
</dbReference>
<dbReference type="RefSeq" id="WP_119372079.1">
    <property type="nucleotide sequence ID" value="NZ_CP040793.1"/>
</dbReference>
<dbReference type="InterPro" id="IPR000683">
    <property type="entry name" value="Gfo/Idh/MocA-like_OxRdtase_N"/>
</dbReference>
<dbReference type="PANTHER" id="PTHR43708">
    <property type="entry name" value="CONSERVED EXPRESSED OXIDOREDUCTASE (EUROFUNG)"/>
    <property type="match status" value="1"/>
</dbReference>
<gene>
    <name evidence="4" type="ORF">DZF98_00150</name>
</gene>
<feature type="domain" description="GFO/IDH/MocA-like oxidoreductase" evidence="3">
    <location>
        <begin position="151"/>
        <end position="243"/>
    </location>
</feature>
<name>A0ABX9NAY3_9MICO</name>
<dbReference type="Gene3D" id="3.40.50.720">
    <property type="entry name" value="NAD(P)-binding Rossmann-like Domain"/>
    <property type="match status" value="1"/>
</dbReference>
<sequence length="340" mass="37451">MNKAQAQGSQRDFKVAVLGAGPRGSRWADEIAANPRTTLTGVVDIDLHAAARFAATHNVSKKNVAESVTALLERDHYDFCINTTSPNAHVDTTLSALVAQLPVITEKPLATTMEGARRIVREANLSGLMVMTSQNRRYDRNLRKFKTVLEHLGTVEALSCVFRRSPRFNSYQEQMDHPLLVDMAIHHFDVARFILDTDPAEVFCVASNPSWSWFKNNASALAAFTMVNGAKFNYDGSWCNDGLLTSWNAEWRASGPRGSATWDGETAFSCELDGQIFDTSTVIIDAKEEQVAAALGEFVQYMDTGRTPMGACQDNIYSLAMAMGAVSSSDQRRLVDLQNL</sequence>
<feature type="domain" description="Gfo/Idh/MocA-like oxidoreductase N-terminal" evidence="2">
    <location>
        <begin position="13"/>
        <end position="132"/>
    </location>
</feature>
<dbReference type="Gene3D" id="3.30.360.10">
    <property type="entry name" value="Dihydrodipicolinate Reductase, domain 2"/>
    <property type="match status" value="1"/>
</dbReference>